<dbReference type="PANTHER" id="PTHR32114:SF2">
    <property type="entry name" value="ABC TRANSPORTER ABCH.3"/>
    <property type="match status" value="1"/>
</dbReference>
<dbReference type="PANTHER" id="PTHR32114">
    <property type="entry name" value="ABC TRANSPORTER ABCH.3"/>
    <property type="match status" value="1"/>
</dbReference>
<feature type="coiled-coil region" evidence="1">
    <location>
        <begin position="659"/>
        <end position="724"/>
    </location>
</feature>
<protein>
    <submittedName>
        <fullName evidence="3">RecF/RecN/SMC protein</fullName>
    </submittedName>
</protein>
<evidence type="ECO:0000259" key="2">
    <source>
        <dbReference type="Pfam" id="PF13476"/>
    </source>
</evidence>
<keyword evidence="4" id="KW-1185">Reference proteome</keyword>
<keyword evidence="1" id="KW-0175">Coiled coil</keyword>
<gene>
    <name evidence="3" type="ORF">HMPREF1705_04168</name>
</gene>
<name>A0A0T5X9Q5_9BACT</name>
<dbReference type="STRING" id="592015.HMPREF1705_04168"/>
<feature type="coiled-coil region" evidence="1">
    <location>
        <begin position="508"/>
        <end position="634"/>
    </location>
</feature>
<accession>A0A0T5X9Q5</accession>
<dbReference type="GO" id="GO:0016887">
    <property type="term" value="F:ATP hydrolysis activity"/>
    <property type="evidence" value="ECO:0007669"/>
    <property type="project" value="InterPro"/>
</dbReference>
<dbReference type="InterPro" id="IPR038729">
    <property type="entry name" value="Rad50/SbcC_AAA"/>
</dbReference>
<dbReference type="RefSeq" id="WP_009201927.1">
    <property type="nucleotide sequence ID" value="NZ_ACJX03000001.1"/>
</dbReference>
<proteinExistence type="predicted"/>
<organism evidence="3 4">
    <name type="scientific">Acetomicrobium hydrogeniformans ATCC BAA-1850</name>
    <dbReference type="NCBI Taxonomy" id="592015"/>
    <lineage>
        <taxon>Bacteria</taxon>
        <taxon>Thermotogati</taxon>
        <taxon>Synergistota</taxon>
        <taxon>Synergistia</taxon>
        <taxon>Synergistales</taxon>
        <taxon>Acetomicrobiaceae</taxon>
        <taxon>Acetomicrobium</taxon>
    </lineage>
</organism>
<evidence type="ECO:0000313" key="4">
    <source>
        <dbReference type="Proteomes" id="UP000005273"/>
    </source>
</evidence>
<feature type="coiled-coil region" evidence="1">
    <location>
        <begin position="373"/>
        <end position="400"/>
    </location>
</feature>
<dbReference type="InterPro" id="IPR027417">
    <property type="entry name" value="P-loop_NTPase"/>
</dbReference>
<feature type="domain" description="Rad50/SbcC-type AAA" evidence="2">
    <location>
        <begin position="6"/>
        <end position="322"/>
    </location>
</feature>
<dbReference type="AlphaFoldDB" id="A0A0T5X9Q5"/>
<dbReference type="GO" id="GO:0006302">
    <property type="term" value="P:double-strand break repair"/>
    <property type="evidence" value="ECO:0007669"/>
    <property type="project" value="InterPro"/>
</dbReference>
<reference evidence="4" key="1">
    <citation type="submission" date="2012-09" db="EMBL/GenBank/DDBJ databases">
        <authorList>
            <person name="Weinstock G."/>
            <person name="Sodergren E."/>
            <person name="Clifton S."/>
            <person name="Fulton L."/>
            <person name="Fulton B."/>
            <person name="Courtney L."/>
            <person name="Fronick C."/>
            <person name="Harrison M."/>
            <person name="Strong C."/>
            <person name="Farmer C."/>
            <person name="Delehaunty K."/>
            <person name="Markovic C."/>
            <person name="Hall O."/>
            <person name="Minx P."/>
            <person name="Tomlinson C."/>
            <person name="Mitreva M."/>
            <person name="Nelson J."/>
            <person name="Hou S."/>
            <person name="Wollam A."/>
            <person name="Pepin K.H."/>
            <person name="Johnson M."/>
            <person name="Bhonagiri V."/>
            <person name="Nash W.E."/>
            <person name="Suruliraj S."/>
            <person name="Warren W."/>
            <person name="Chinwalla A."/>
            <person name="Mardis E.R."/>
            <person name="Wilson R.K."/>
        </authorList>
    </citation>
    <scope>NUCLEOTIDE SEQUENCE [LARGE SCALE GENOMIC DNA]</scope>
    <source>
        <strain evidence="4">OS1</strain>
    </source>
</reference>
<sequence>MRLLELKVRNILGLREAGINFDPGAVAIVGPNGAGKSSILDSLVLALFGSPTPVRVVNNLNVIRMGSSEGRVICTFVKNGDVYRITRKFKGPKGQQEALLEKGGDDGGKWDVIASNVKEVNGCIAKVLSPFADSMGDANLSKLRDAFISTVFVPQGMVTKFVDVSPGERWQILTASLGLESESKLQEKVRRIVQIATAEIENVKGSLQKVEDFLNKLPPEEEIRRDLKSVGRNLKSVQDRLVAIKKSIDIKNKLVELEEQIKRLSSEHEEASALYKNIYDEYRLYEANQALKGLISVSKHYRELYEKINSLESNIQYINKKIEPKITEVNKLRVAYKNIYSKMQNINKYAQHKDEALKLLDLAEGIKFCKTEIELIEADIAKNNKSLDELSKRRRKLYRQKLERSLCDVIQEHKNIAHTMVRTLEAIRSRLIDWVKQLAPDGAVDFERFKGVGAIEVARSLVFSDLGEALSEWGKAKNRTLTLLQEGRRLREEIRSLGFEAPRSELSVREIDALLGELEDNIRKQELKKHQLMGSLEKNLKDMKKMCQVAKNLEEVLGGLLPEDVVKAAKERERFLKELEEIRNKGDSLNSEIEELKEKKRKLEGELAQAEWLRENAKNALRDAAENFRELCRKHGLTQKDKTKLMYRDGMTHCSKEEVEDARRRLDLSRDLLSRAKVEFRDFKLKFETTLPALETLTNRKQELEEEEERLKSVLNELQYNLRQKEGLEKEKGQMKEKYNVISQAFDVAIKLQKYTDGRNFVRFLSDTILEELLSAVNKNLSFKGFSLVAERGNLYVTSGGYRRDAASLSGGERAMVSLMMLRHLANRVGFKQILFIDEGLAMLDDGNLEMMMELFDNLGKEAFVGVITHDMDFASLFSRRIEVEKGVVSMIKR</sequence>
<dbReference type="Gene3D" id="3.40.50.300">
    <property type="entry name" value="P-loop containing nucleotide triphosphate hydrolases"/>
    <property type="match status" value="2"/>
</dbReference>
<evidence type="ECO:0000313" key="3">
    <source>
        <dbReference type="EMBL" id="KRT34916.1"/>
    </source>
</evidence>
<evidence type="ECO:0000256" key="1">
    <source>
        <dbReference type="SAM" id="Coils"/>
    </source>
</evidence>
<dbReference type="EMBL" id="ACJX03000001">
    <property type="protein sequence ID" value="KRT34916.1"/>
    <property type="molecule type" value="Genomic_DNA"/>
</dbReference>
<dbReference type="OrthoDB" id="9795626at2"/>
<feature type="coiled-coil region" evidence="1">
    <location>
        <begin position="247"/>
        <end position="321"/>
    </location>
</feature>
<dbReference type="Pfam" id="PF13476">
    <property type="entry name" value="AAA_23"/>
    <property type="match status" value="1"/>
</dbReference>
<comment type="caution">
    <text evidence="3">The sequence shown here is derived from an EMBL/GenBank/DDBJ whole genome shotgun (WGS) entry which is preliminary data.</text>
</comment>
<dbReference type="SUPFAM" id="SSF52540">
    <property type="entry name" value="P-loop containing nucleoside triphosphate hydrolases"/>
    <property type="match status" value="1"/>
</dbReference>
<dbReference type="Proteomes" id="UP000005273">
    <property type="component" value="Unassembled WGS sequence"/>
</dbReference>
<dbReference type="eggNOG" id="COG0419">
    <property type="taxonomic scope" value="Bacteria"/>
</dbReference>